<evidence type="ECO:0000313" key="1">
    <source>
        <dbReference type="Proteomes" id="UP000095286"/>
    </source>
</evidence>
<organism evidence="1 2">
    <name type="scientific">Rhabditophanes sp. KR3021</name>
    <dbReference type="NCBI Taxonomy" id="114890"/>
    <lineage>
        <taxon>Eukaryota</taxon>
        <taxon>Metazoa</taxon>
        <taxon>Ecdysozoa</taxon>
        <taxon>Nematoda</taxon>
        <taxon>Chromadorea</taxon>
        <taxon>Rhabditida</taxon>
        <taxon>Tylenchina</taxon>
        <taxon>Panagrolaimomorpha</taxon>
        <taxon>Strongyloidoidea</taxon>
        <taxon>Alloionematidae</taxon>
        <taxon>Rhabditophanes</taxon>
    </lineage>
</organism>
<evidence type="ECO:0000313" key="2">
    <source>
        <dbReference type="WBParaSite" id="RSKR_0000296500.1"/>
    </source>
</evidence>
<sequence length="123" mass="14050">MTKLNVSTDLYSAAASASDCSFNFLANNNNKKTYKLLKKIKSSKENESRNLPKPVVVDNESREMFKKKIADILMKKDHASDCLESSSKTDDSTEAYAKESFSTYKNRVGVNLKKKACRWWYEC</sequence>
<dbReference type="WBParaSite" id="RSKR_0000296500.1">
    <property type="protein sequence ID" value="RSKR_0000296500.1"/>
    <property type="gene ID" value="RSKR_0000296500"/>
</dbReference>
<accession>A0AC35TPU5</accession>
<reference evidence="2" key="1">
    <citation type="submission" date="2016-11" db="UniProtKB">
        <authorList>
            <consortium name="WormBaseParasite"/>
        </authorList>
    </citation>
    <scope>IDENTIFICATION</scope>
    <source>
        <strain evidence="2">KR3021</strain>
    </source>
</reference>
<proteinExistence type="predicted"/>
<name>A0AC35TPU5_9BILA</name>
<dbReference type="Proteomes" id="UP000095286">
    <property type="component" value="Unplaced"/>
</dbReference>
<protein>
    <submittedName>
        <fullName evidence="2">Somatostatin domain-containing protein</fullName>
    </submittedName>
</protein>